<organism evidence="6 7">
    <name type="scientific">Chromohalobacter beijerinckii</name>
    <dbReference type="NCBI Taxonomy" id="86179"/>
    <lineage>
        <taxon>Bacteria</taxon>
        <taxon>Pseudomonadati</taxon>
        <taxon>Pseudomonadota</taxon>
        <taxon>Gammaproteobacteria</taxon>
        <taxon>Oceanospirillales</taxon>
        <taxon>Halomonadaceae</taxon>
        <taxon>Chromohalobacter</taxon>
    </lineage>
</organism>
<dbReference type="Gene3D" id="1.20.1260.100">
    <property type="entry name" value="TspO/MBR protein"/>
    <property type="match status" value="1"/>
</dbReference>
<dbReference type="InterPro" id="IPR004307">
    <property type="entry name" value="TspO_MBR"/>
</dbReference>
<gene>
    <name evidence="6" type="ORF">ACFO0E_01880</name>
</gene>
<keyword evidence="7" id="KW-1185">Reference proteome</keyword>
<evidence type="ECO:0000256" key="2">
    <source>
        <dbReference type="ARBA" id="ARBA00007524"/>
    </source>
</evidence>
<dbReference type="Pfam" id="PF03073">
    <property type="entry name" value="TspO_MBR"/>
    <property type="match status" value="1"/>
</dbReference>
<sequence>MQAFSTRHQVLGLIGWLVVSFITAGIGAIASVDATQFYAELTQPSWAPPAGAFGPVPCVST</sequence>
<evidence type="ECO:0000256" key="3">
    <source>
        <dbReference type="ARBA" id="ARBA00022692"/>
    </source>
</evidence>
<dbReference type="Proteomes" id="UP001596015">
    <property type="component" value="Unassembled WGS sequence"/>
</dbReference>
<protein>
    <submittedName>
        <fullName evidence="6">Tryptophan-rich sensory protein</fullName>
    </submittedName>
</protein>
<dbReference type="RefSeq" id="WP_378111357.1">
    <property type="nucleotide sequence ID" value="NZ_JBHSEO010000008.1"/>
</dbReference>
<keyword evidence="3" id="KW-0812">Transmembrane</keyword>
<evidence type="ECO:0000256" key="5">
    <source>
        <dbReference type="ARBA" id="ARBA00023136"/>
    </source>
</evidence>
<name>A0ABV8XDS2_9GAMM</name>
<evidence type="ECO:0000256" key="1">
    <source>
        <dbReference type="ARBA" id="ARBA00004141"/>
    </source>
</evidence>
<dbReference type="EMBL" id="JBHSEO010000008">
    <property type="protein sequence ID" value="MFC4415172.1"/>
    <property type="molecule type" value="Genomic_DNA"/>
</dbReference>
<proteinExistence type="inferred from homology"/>
<dbReference type="InterPro" id="IPR038330">
    <property type="entry name" value="TspO/MBR-related_sf"/>
</dbReference>
<comment type="similarity">
    <text evidence="2">Belongs to the TspO/BZRP family.</text>
</comment>
<comment type="caution">
    <text evidence="6">The sequence shown here is derived from an EMBL/GenBank/DDBJ whole genome shotgun (WGS) entry which is preliminary data.</text>
</comment>
<comment type="subcellular location">
    <subcellularLocation>
        <location evidence="1">Membrane</location>
        <topology evidence="1">Multi-pass membrane protein</topology>
    </subcellularLocation>
</comment>
<accession>A0ABV8XDS2</accession>
<reference evidence="7" key="1">
    <citation type="journal article" date="2019" name="Int. J. Syst. Evol. Microbiol.">
        <title>The Global Catalogue of Microorganisms (GCM) 10K type strain sequencing project: providing services to taxonomists for standard genome sequencing and annotation.</title>
        <authorList>
            <consortium name="The Broad Institute Genomics Platform"/>
            <consortium name="The Broad Institute Genome Sequencing Center for Infectious Disease"/>
            <person name="Wu L."/>
            <person name="Ma J."/>
        </authorList>
    </citation>
    <scope>NUCLEOTIDE SEQUENCE [LARGE SCALE GENOMIC DNA]</scope>
    <source>
        <strain evidence="7">CCUG 49679</strain>
    </source>
</reference>
<keyword evidence="5" id="KW-0472">Membrane</keyword>
<evidence type="ECO:0000313" key="6">
    <source>
        <dbReference type="EMBL" id="MFC4415172.1"/>
    </source>
</evidence>
<keyword evidence="4" id="KW-1133">Transmembrane helix</keyword>
<evidence type="ECO:0000256" key="4">
    <source>
        <dbReference type="ARBA" id="ARBA00022989"/>
    </source>
</evidence>
<evidence type="ECO:0000313" key="7">
    <source>
        <dbReference type="Proteomes" id="UP001596015"/>
    </source>
</evidence>